<evidence type="ECO:0000313" key="3">
    <source>
        <dbReference type="Proteomes" id="UP000275772"/>
    </source>
</evidence>
<dbReference type="AlphaFoldDB" id="A0A383ULU2"/>
<dbReference type="EMBL" id="UNSH01000036">
    <property type="protein sequence ID" value="SZF01271.1"/>
    <property type="molecule type" value="Genomic_DNA"/>
</dbReference>
<feature type="compositionally biased region" description="Acidic residues" evidence="1">
    <location>
        <begin position="692"/>
        <end position="707"/>
    </location>
</feature>
<organism evidence="2 3">
    <name type="scientific">Blumeria hordei</name>
    <name type="common">Barley powdery mildew</name>
    <name type="synonym">Blumeria graminis f. sp. hordei</name>
    <dbReference type="NCBI Taxonomy" id="2867405"/>
    <lineage>
        <taxon>Eukaryota</taxon>
        <taxon>Fungi</taxon>
        <taxon>Dikarya</taxon>
        <taxon>Ascomycota</taxon>
        <taxon>Pezizomycotina</taxon>
        <taxon>Leotiomycetes</taxon>
        <taxon>Erysiphales</taxon>
        <taxon>Erysiphaceae</taxon>
        <taxon>Blumeria</taxon>
    </lineage>
</organism>
<evidence type="ECO:0008006" key="4">
    <source>
        <dbReference type="Google" id="ProtNLM"/>
    </source>
</evidence>
<evidence type="ECO:0000256" key="1">
    <source>
        <dbReference type="SAM" id="MobiDB-lite"/>
    </source>
</evidence>
<feature type="compositionally biased region" description="Acidic residues" evidence="1">
    <location>
        <begin position="650"/>
        <end position="662"/>
    </location>
</feature>
<proteinExistence type="predicted"/>
<feature type="region of interest" description="Disordered" evidence="1">
    <location>
        <begin position="604"/>
        <end position="707"/>
    </location>
</feature>
<dbReference type="PANTHER" id="PTHR37287">
    <property type="entry name" value="INO EIGHTY SUBUNIT 1"/>
    <property type="match status" value="1"/>
</dbReference>
<gene>
    <name evidence="2" type="ORF">BLGHR1_12031</name>
</gene>
<dbReference type="PANTHER" id="PTHR37287:SF1">
    <property type="entry name" value="INO EIGHTY SUBUNIT 1"/>
    <property type="match status" value="1"/>
</dbReference>
<dbReference type="VEuPathDB" id="FungiDB:BLGHR1_12031"/>
<sequence>MEDDEGRSPGSTMAYSEIDEHMTIQGSSPTRADSSHFVQHFAYNSDSQQQMASEVIKTPGDIVAIAQMLTKSSTARKRKEPPGVVANNSTHAVNKVKHLKKDDGEPLWRKDIQYDFLKAVFDDPNEVFTNSYEPDSPKQTFANLYIDTMARSSKTSKILRDKLLTEHEPAKNMAMVCLLVNLGRMNTTLNFFPEMRAQLRTYHAIPSLQAYQDPNSYKQLQDAPRLKSILKGASEDRPEPSSLDKIKHKNVPRTNPVNLIFVLAQYAPRVTELHMPPERDFYDLIMAENLSSESRAKAFLWLLWFYLESDFTEEGADENPFGPGVDYEVNVRNQGVPRFKVLTSKEQDLENLDTPEEKEYGYAKMKERKRIIEADQAAFQAENGPPKRGPKPKLHLPPDEGGTLSAIAGRIRPKFELTGESPSVLLGRIRPKYESDLDSTRSTPPPRVVSVMRVQGTKARGSLKHAFVEGSSPAPQGELAQRRSRPLTAHQLAVERNRNQRVDYILIRGLRRTHHQAKKERKQQGAFWRALQRINKMVDPLEDSEDETTLQRDPLHFKERGFGGIVQLETEEDDFGEEFSSYAAAFRRMGRRLNRWEGRKSSNDCNIGIKKIPKPTLEDKNTSDRNNDDTEDEQPACKKLKKGMKRNGNIDDDELEDLDDMEKEILGLQSDCEDGDEDLDDVDKALLGLGGEETEEEEEEEDISDDV</sequence>
<reference evidence="2 3" key="1">
    <citation type="submission" date="2017-11" db="EMBL/GenBank/DDBJ databases">
        <authorList>
            <person name="Kracher B."/>
        </authorList>
    </citation>
    <scope>NUCLEOTIDE SEQUENCE [LARGE SCALE GENOMIC DNA]</scope>
    <source>
        <strain evidence="2 3">RACE1</strain>
    </source>
</reference>
<evidence type="ECO:0000313" key="2">
    <source>
        <dbReference type="EMBL" id="SZF01271.1"/>
    </source>
</evidence>
<feature type="compositionally biased region" description="Basic and acidic residues" evidence="1">
    <location>
        <begin position="616"/>
        <end position="628"/>
    </location>
</feature>
<name>A0A383ULU2_BLUHO</name>
<dbReference type="GO" id="GO:0031011">
    <property type="term" value="C:Ino80 complex"/>
    <property type="evidence" value="ECO:0007669"/>
    <property type="project" value="InterPro"/>
</dbReference>
<feature type="compositionally biased region" description="Acidic residues" evidence="1">
    <location>
        <begin position="671"/>
        <end position="681"/>
    </location>
</feature>
<accession>A0A383ULU2</accession>
<feature type="region of interest" description="Disordered" evidence="1">
    <location>
        <begin position="380"/>
        <end position="403"/>
    </location>
</feature>
<protein>
    <recommendedName>
        <fullName evidence="4">Ino eighty subunit 1</fullName>
    </recommendedName>
</protein>
<dbReference type="Proteomes" id="UP000275772">
    <property type="component" value="Unassembled WGS sequence"/>
</dbReference>
<dbReference type="InterPro" id="IPR038014">
    <property type="entry name" value="Ies1"/>
</dbReference>